<comment type="similarity">
    <text evidence="5">Belongs to the TMTC family.</text>
</comment>
<feature type="transmembrane region" description="Helical" evidence="18">
    <location>
        <begin position="216"/>
        <end position="241"/>
    </location>
</feature>
<feature type="region of interest" description="Disordered" evidence="17">
    <location>
        <begin position="15"/>
        <end position="43"/>
    </location>
</feature>
<dbReference type="AlphaFoldDB" id="A0A9N9TNX0"/>
<evidence type="ECO:0000256" key="18">
    <source>
        <dbReference type="SAM" id="Phobius"/>
    </source>
</evidence>
<comment type="catalytic activity">
    <reaction evidence="15">
        <text>a di-trans,poly-cis-dolichyl beta-D-mannosyl phosphate + L-seryl-[protein] = 3-O-(alpha-D-mannosyl)-L-seryl-[protein] + a di-trans,poly-cis-dolichyl phosphate + H(+)</text>
        <dbReference type="Rhea" id="RHEA:17377"/>
        <dbReference type="Rhea" id="RHEA-COMP:9863"/>
        <dbReference type="Rhea" id="RHEA-COMP:13546"/>
        <dbReference type="Rhea" id="RHEA-COMP:19498"/>
        <dbReference type="Rhea" id="RHEA-COMP:19501"/>
        <dbReference type="ChEBI" id="CHEBI:15378"/>
        <dbReference type="ChEBI" id="CHEBI:29999"/>
        <dbReference type="ChEBI" id="CHEBI:57683"/>
        <dbReference type="ChEBI" id="CHEBI:58211"/>
        <dbReference type="ChEBI" id="CHEBI:137321"/>
        <dbReference type="EC" id="2.4.1.109"/>
    </reaction>
</comment>
<protein>
    <recommendedName>
        <fullName evidence="6">dolichyl-phosphate-mannose--protein mannosyltransferase</fullName>
        <ecNumber evidence="6">2.4.1.109</ecNumber>
    </recommendedName>
</protein>
<organism evidence="20 21">
    <name type="scientific">Phyllotreta striolata</name>
    <name type="common">Striped flea beetle</name>
    <name type="synonym">Crioceris striolata</name>
    <dbReference type="NCBI Taxonomy" id="444603"/>
    <lineage>
        <taxon>Eukaryota</taxon>
        <taxon>Metazoa</taxon>
        <taxon>Ecdysozoa</taxon>
        <taxon>Arthropoda</taxon>
        <taxon>Hexapoda</taxon>
        <taxon>Insecta</taxon>
        <taxon>Pterygota</taxon>
        <taxon>Neoptera</taxon>
        <taxon>Endopterygota</taxon>
        <taxon>Coleoptera</taxon>
        <taxon>Polyphaga</taxon>
        <taxon>Cucujiformia</taxon>
        <taxon>Chrysomeloidea</taxon>
        <taxon>Chrysomelidae</taxon>
        <taxon>Galerucinae</taxon>
        <taxon>Alticini</taxon>
        <taxon>Phyllotreta</taxon>
    </lineage>
</organism>
<dbReference type="Pfam" id="PF13432">
    <property type="entry name" value="TPR_16"/>
    <property type="match status" value="1"/>
</dbReference>
<comment type="catalytic activity">
    <reaction evidence="14">
        <text>a di-trans,poly-cis-dolichyl beta-D-mannosyl phosphate + L-threonyl-[protein] = 3-O-(alpha-D-mannosyl)-L-threonyl-[protein] + a di-trans,poly-cis-dolichyl phosphate + H(+)</text>
        <dbReference type="Rhea" id="RHEA:53396"/>
        <dbReference type="Rhea" id="RHEA-COMP:11060"/>
        <dbReference type="Rhea" id="RHEA-COMP:13547"/>
        <dbReference type="Rhea" id="RHEA-COMP:19498"/>
        <dbReference type="Rhea" id="RHEA-COMP:19501"/>
        <dbReference type="ChEBI" id="CHEBI:15378"/>
        <dbReference type="ChEBI" id="CHEBI:30013"/>
        <dbReference type="ChEBI" id="CHEBI:57683"/>
        <dbReference type="ChEBI" id="CHEBI:58211"/>
        <dbReference type="ChEBI" id="CHEBI:137323"/>
        <dbReference type="EC" id="2.4.1.109"/>
    </reaction>
</comment>
<feature type="compositionally biased region" description="Polar residues" evidence="17">
    <location>
        <begin position="15"/>
        <end position="29"/>
    </location>
</feature>
<sequence length="741" mass="83502">TLESGTINCNVTSITSDQSTSPIQPNASCIDQPPIPHRKMHRKPSTSDAPFYLLVIFAAVSCYLNGLKGAFVHDDIPALAVNRDVLAVNRLTAVFSNDFWGTPMSDADSHKSYRPLTTLTFRWNYQLSGLKPIWFHSTNVLLHASASVLFTKLCVNVANLERSFSTIAGLIFAIHPVHTEAVTGIVGRADVLASVFFLLSILVYHGNLGGKYFPLASIILSGFGMLAKETGITVIVLNLLLDFYFNWPHIRRSTCNRETILFVRRAIKLLTSFCILLTVRLAILQGSLPKFSQQDNPAAFHPSVCVRFLTYCYLVAFNFWLLLCPWTLSHDWQMGSIPLVTSIGDPRNLLTAFLFGILLMLLVKIASDVENTAHTPIVLGLLVLTVPFLPATNLLVTVGFVVAERVLYIPSMGCIMLVVYGLQLLWSKRGKNRRILFLLLLVVLASQSLRTVMRNRDWKSRETLLRSGLRTLPHNAKMHYNYANYLRDYSRLDSAIEHYAKALELWPSYASAHNNIGTLLNNKTLAEQHFLAAVNYSPGHVNAHYNLGQLYRKIGRMEESKNMLKKCILLQPGFTPAYVEMSLLLGFDHDALYNLLKRAVDLNTNDPFYGTQLGRFLTRKSDTVMALVYYWKALRVSPGHREAMLGAANALRKSGQKSRLLQLITRWQLIKKGCCKPLSKIHIYIQEWHLRNELKLRAKEYDQNVLDAGGFEKTQSWINRTEEKPVVANPSVSLQHLLDVS</sequence>
<dbReference type="Proteomes" id="UP001153712">
    <property type="component" value="Chromosome 4"/>
</dbReference>
<keyword evidence="9" id="KW-0677">Repeat</keyword>
<dbReference type="EC" id="2.4.1.109" evidence="6"/>
<evidence type="ECO:0000256" key="8">
    <source>
        <dbReference type="ARBA" id="ARBA00022692"/>
    </source>
</evidence>
<comment type="pathway">
    <text evidence="4">Protein modification; protein glycosylation.</text>
</comment>
<evidence type="ECO:0000256" key="17">
    <source>
        <dbReference type="SAM" id="MobiDB-lite"/>
    </source>
</evidence>
<feature type="transmembrane region" description="Helical" evidence="18">
    <location>
        <begin position="378"/>
        <end position="401"/>
    </location>
</feature>
<feature type="transmembrane region" description="Helical" evidence="18">
    <location>
        <begin position="348"/>
        <end position="366"/>
    </location>
</feature>
<evidence type="ECO:0000256" key="3">
    <source>
        <dbReference type="ARBA" id="ARBA00004240"/>
    </source>
</evidence>
<feature type="transmembrane region" description="Helical" evidence="18">
    <location>
        <begin position="304"/>
        <end position="328"/>
    </location>
</feature>
<dbReference type="PROSITE" id="PS50005">
    <property type="entry name" value="TPR"/>
    <property type="match status" value="2"/>
</dbReference>
<dbReference type="PANTHER" id="PTHR44809">
    <property type="match status" value="1"/>
</dbReference>
<keyword evidence="21" id="KW-1185">Reference proteome</keyword>
<dbReference type="InterPro" id="IPR011990">
    <property type="entry name" value="TPR-like_helical_dom_sf"/>
</dbReference>
<feature type="repeat" description="TPR" evidence="16">
    <location>
        <begin position="541"/>
        <end position="574"/>
    </location>
</feature>
<evidence type="ECO:0000256" key="10">
    <source>
        <dbReference type="ARBA" id="ARBA00022803"/>
    </source>
</evidence>
<keyword evidence="12 18" id="KW-1133">Transmembrane helix</keyword>
<evidence type="ECO:0000256" key="15">
    <source>
        <dbReference type="ARBA" id="ARBA00045102"/>
    </source>
</evidence>
<evidence type="ECO:0000313" key="20">
    <source>
        <dbReference type="EMBL" id="CAG9861780.1"/>
    </source>
</evidence>
<proteinExistence type="inferred from homology"/>
<feature type="repeat" description="TPR" evidence="16">
    <location>
        <begin position="476"/>
        <end position="509"/>
    </location>
</feature>
<evidence type="ECO:0000256" key="12">
    <source>
        <dbReference type="ARBA" id="ARBA00022989"/>
    </source>
</evidence>
<dbReference type="InterPro" id="IPR019734">
    <property type="entry name" value="TPR_rpt"/>
</dbReference>
<dbReference type="PANTHER" id="PTHR44809:SF1">
    <property type="entry name" value="PROTEIN O-MANNOSYL-TRANSFERASE TMTC1"/>
    <property type="match status" value="1"/>
</dbReference>
<keyword evidence="7" id="KW-0808">Transferase</keyword>
<keyword evidence="13 18" id="KW-0472">Membrane</keyword>
<evidence type="ECO:0000256" key="1">
    <source>
        <dbReference type="ARBA" id="ARBA00003582"/>
    </source>
</evidence>
<evidence type="ECO:0000256" key="9">
    <source>
        <dbReference type="ARBA" id="ARBA00022737"/>
    </source>
</evidence>
<feature type="domain" description="DUF1736" evidence="19">
    <location>
        <begin position="286"/>
        <end position="358"/>
    </location>
</feature>
<reference evidence="20" key="1">
    <citation type="submission" date="2022-01" db="EMBL/GenBank/DDBJ databases">
        <authorList>
            <person name="King R."/>
        </authorList>
    </citation>
    <scope>NUCLEOTIDE SEQUENCE</scope>
</reference>
<evidence type="ECO:0000313" key="21">
    <source>
        <dbReference type="Proteomes" id="UP001153712"/>
    </source>
</evidence>
<dbReference type="OrthoDB" id="1658288at2759"/>
<dbReference type="Pfam" id="PF08409">
    <property type="entry name" value="TMTC_DUF1736"/>
    <property type="match status" value="1"/>
</dbReference>
<dbReference type="InterPro" id="IPR052943">
    <property type="entry name" value="TMTC_O-mannosyl-trnsfr"/>
</dbReference>
<evidence type="ECO:0000256" key="6">
    <source>
        <dbReference type="ARBA" id="ARBA00012839"/>
    </source>
</evidence>
<evidence type="ECO:0000259" key="19">
    <source>
        <dbReference type="Pfam" id="PF08409"/>
    </source>
</evidence>
<dbReference type="GO" id="GO:0004169">
    <property type="term" value="F:dolichyl-phosphate-mannose-protein mannosyltransferase activity"/>
    <property type="evidence" value="ECO:0007669"/>
    <property type="project" value="UniProtKB-EC"/>
</dbReference>
<accession>A0A9N9TNX0</accession>
<evidence type="ECO:0000256" key="5">
    <source>
        <dbReference type="ARBA" id="ARBA00007882"/>
    </source>
</evidence>
<evidence type="ECO:0000256" key="16">
    <source>
        <dbReference type="PROSITE-ProRule" id="PRU00339"/>
    </source>
</evidence>
<comment type="function">
    <text evidence="1">Transfers mannosyl residues to the hydroxyl group of serine or threonine residues.</text>
</comment>
<dbReference type="SUPFAM" id="SSF48452">
    <property type="entry name" value="TPR-like"/>
    <property type="match status" value="1"/>
</dbReference>
<keyword evidence="11" id="KW-0256">Endoplasmic reticulum</keyword>
<comment type="subcellular location">
    <subcellularLocation>
        <location evidence="3">Endoplasmic reticulum</location>
    </subcellularLocation>
    <subcellularLocation>
        <location evidence="2">Membrane</location>
        <topology evidence="2">Multi-pass membrane protein</topology>
    </subcellularLocation>
</comment>
<evidence type="ECO:0000256" key="7">
    <source>
        <dbReference type="ARBA" id="ARBA00022679"/>
    </source>
</evidence>
<evidence type="ECO:0000256" key="13">
    <source>
        <dbReference type="ARBA" id="ARBA00023136"/>
    </source>
</evidence>
<dbReference type="GO" id="GO:0005783">
    <property type="term" value="C:endoplasmic reticulum"/>
    <property type="evidence" value="ECO:0007669"/>
    <property type="project" value="UniProtKB-SubCell"/>
</dbReference>
<gene>
    <name evidence="20" type="ORF">PHYEVI_LOCUS8109</name>
</gene>
<dbReference type="InterPro" id="IPR013618">
    <property type="entry name" value="TMTC_DUF1736"/>
</dbReference>
<dbReference type="SMART" id="SM00028">
    <property type="entry name" value="TPR"/>
    <property type="match status" value="4"/>
</dbReference>
<dbReference type="Pfam" id="PF13181">
    <property type="entry name" value="TPR_8"/>
    <property type="match status" value="1"/>
</dbReference>
<evidence type="ECO:0000256" key="2">
    <source>
        <dbReference type="ARBA" id="ARBA00004141"/>
    </source>
</evidence>
<evidence type="ECO:0000256" key="11">
    <source>
        <dbReference type="ARBA" id="ARBA00022824"/>
    </source>
</evidence>
<feature type="transmembrane region" description="Helical" evidence="18">
    <location>
        <begin position="185"/>
        <end position="204"/>
    </location>
</feature>
<feature type="transmembrane region" description="Helical" evidence="18">
    <location>
        <begin position="261"/>
        <end position="283"/>
    </location>
</feature>
<evidence type="ECO:0000256" key="4">
    <source>
        <dbReference type="ARBA" id="ARBA00004922"/>
    </source>
</evidence>
<keyword evidence="8 18" id="KW-0812">Transmembrane</keyword>
<feature type="transmembrane region" description="Helical" evidence="18">
    <location>
        <begin position="407"/>
        <end position="426"/>
    </location>
</feature>
<keyword evidence="10 16" id="KW-0802">TPR repeat</keyword>
<dbReference type="EMBL" id="OU900097">
    <property type="protein sequence ID" value="CAG9861780.1"/>
    <property type="molecule type" value="Genomic_DNA"/>
</dbReference>
<feature type="non-terminal residue" evidence="20">
    <location>
        <position position="1"/>
    </location>
</feature>
<dbReference type="GO" id="GO:0016020">
    <property type="term" value="C:membrane"/>
    <property type="evidence" value="ECO:0007669"/>
    <property type="project" value="UniProtKB-SubCell"/>
</dbReference>
<name>A0A9N9TNX0_PHYSR</name>
<feature type="transmembrane region" description="Helical" evidence="18">
    <location>
        <begin position="49"/>
        <end position="67"/>
    </location>
</feature>
<evidence type="ECO:0000256" key="14">
    <source>
        <dbReference type="ARBA" id="ARBA00045085"/>
    </source>
</evidence>
<dbReference type="Gene3D" id="1.25.40.10">
    <property type="entry name" value="Tetratricopeptide repeat domain"/>
    <property type="match status" value="1"/>
</dbReference>